<protein>
    <submittedName>
        <fullName evidence="1">Uncharacterized protein</fullName>
    </submittedName>
</protein>
<proteinExistence type="predicted"/>
<evidence type="ECO:0000313" key="2">
    <source>
        <dbReference type="Proteomes" id="UP000054693"/>
    </source>
</evidence>
<dbReference type="RefSeq" id="WP_058521359.1">
    <property type="nucleotide sequence ID" value="NZ_CAAAIP010000003.1"/>
</dbReference>
<keyword evidence="2" id="KW-1185">Reference proteome</keyword>
<dbReference type="Proteomes" id="UP000054693">
    <property type="component" value="Unassembled WGS sequence"/>
</dbReference>
<sequence>MMKIQVCLNEMKKKEYANPSEDRDGLDFLAWCLQKADKVLEEGKPLWVAKEIFIQSMKKKPQTSILYGLSPAKYSEILTRISEIRKGTYNATSMVFNGLATDGPILIKIQQLDNALVMQGDKENTTFEPK</sequence>
<dbReference type="EMBL" id="LNZA01000001">
    <property type="protein sequence ID" value="KTD74398.1"/>
    <property type="molecule type" value="Genomic_DNA"/>
</dbReference>
<name>A0A0W0ZZ66_9GAMM</name>
<gene>
    <name evidence="1" type="ORF">Ltuc_2245</name>
</gene>
<evidence type="ECO:0000313" key="1">
    <source>
        <dbReference type="EMBL" id="KTD74398.1"/>
    </source>
</evidence>
<comment type="caution">
    <text evidence="1">The sequence shown here is derived from an EMBL/GenBank/DDBJ whole genome shotgun (WGS) entry which is preliminary data.</text>
</comment>
<accession>A0A0W0ZZ66</accession>
<dbReference type="OrthoDB" id="5652453at2"/>
<dbReference type="PATRIC" id="fig|40335.7.peg.2394"/>
<reference evidence="1 2" key="1">
    <citation type="submission" date="2015-11" db="EMBL/GenBank/DDBJ databases">
        <title>Genomic analysis of 38 Legionella species identifies large and diverse effector repertoires.</title>
        <authorList>
            <person name="Burstein D."/>
            <person name="Amaro F."/>
            <person name="Zusman T."/>
            <person name="Lifshitz Z."/>
            <person name="Cohen O."/>
            <person name="Gilbert J.A."/>
            <person name="Pupko T."/>
            <person name="Shuman H.A."/>
            <person name="Segal G."/>
        </authorList>
    </citation>
    <scope>NUCLEOTIDE SEQUENCE [LARGE SCALE GENOMIC DNA]</scope>
    <source>
        <strain evidence="1 2">ATCC 49180</strain>
    </source>
</reference>
<organism evidence="1 2">
    <name type="scientific">Legionella tucsonensis</name>
    <dbReference type="NCBI Taxonomy" id="40335"/>
    <lineage>
        <taxon>Bacteria</taxon>
        <taxon>Pseudomonadati</taxon>
        <taxon>Pseudomonadota</taxon>
        <taxon>Gammaproteobacteria</taxon>
        <taxon>Legionellales</taxon>
        <taxon>Legionellaceae</taxon>
        <taxon>Legionella</taxon>
    </lineage>
</organism>
<dbReference type="AlphaFoldDB" id="A0A0W0ZZ66"/>